<dbReference type="AlphaFoldDB" id="A0A089HTC8"/>
<protein>
    <submittedName>
        <fullName evidence="1">Uncharacterized protein</fullName>
    </submittedName>
</protein>
<proteinExistence type="predicted"/>
<keyword evidence="2" id="KW-1185">Reference proteome</keyword>
<dbReference type="OrthoDB" id="2602995at2"/>
<gene>
    <name evidence="1" type="ORF">PDUR_20270</name>
</gene>
<name>A0A089HTC8_PAEDU</name>
<dbReference type="EMBL" id="CP009288">
    <property type="protein sequence ID" value="AIQ13990.1"/>
    <property type="molecule type" value="Genomic_DNA"/>
</dbReference>
<accession>A0A089HTC8</accession>
<organism evidence="1 2">
    <name type="scientific">Paenibacillus durus</name>
    <name type="common">Paenibacillus azotofixans</name>
    <dbReference type="NCBI Taxonomy" id="44251"/>
    <lineage>
        <taxon>Bacteria</taxon>
        <taxon>Bacillati</taxon>
        <taxon>Bacillota</taxon>
        <taxon>Bacilli</taxon>
        <taxon>Bacillales</taxon>
        <taxon>Paenibacillaceae</taxon>
        <taxon>Paenibacillus</taxon>
    </lineage>
</organism>
<dbReference type="STRING" id="44251.PDUR_20270"/>
<reference evidence="1 2" key="1">
    <citation type="submission" date="2014-08" db="EMBL/GenBank/DDBJ databases">
        <title>Comparative genomics of the Paenibacillus odorifer group.</title>
        <authorList>
            <person name="den Bakker H.C."/>
            <person name="Tsai Y.-C."/>
            <person name="Martin N."/>
            <person name="Korlach J."/>
            <person name="Wiedmann M."/>
        </authorList>
    </citation>
    <scope>NUCLEOTIDE SEQUENCE [LARGE SCALE GENOMIC DNA]</scope>
    <source>
        <strain evidence="1 2">DSM 1735</strain>
    </source>
</reference>
<evidence type="ECO:0000313" key="2">
    <source>
        <dbReference type="Proteomes" id="UP000029409"/>
    </source>
</evidence>
<dbReference type="eggNOG" id="ENOG503060S">
    <property type="taxonomic scope" value="Bacteria"/>
</dbReference>
<evidence type="ECO:0000313" key="1">
    <source>
        <dbReference type="EMBL" id="AIQ13990.1"/>
    </source>
</evidence>
<dbReference type="KEGG" id="pdu:PDUR_20270"/>
<dbReference type="Proteomes" id="UP000029409">
    <property type="component" value="Chromosome"/>
</dbReference>
<dbReference type="RefSeq" id="WP_042207783.1">
    <property type="nucleotide sequence ID" value="NZ_CP009288.1"/>
</dbReference>
<sequence>MTIILGYQFEEYSIPLSFANRYFILESAPDGLKVSVLHHQEDNPVFEILKNEPVGSPYSNVVNSVPGVFAVRENSGRPVYQLQVGAEARAALILEDGSELEVRFSKDKIQAGKLEADNTKFAGGIGVKVSPSGRIGIGNYLPHGLLKWFQ</sequence>